<protein>
    <submittedName>
        <fullName evidence="1">Uncharacterized protein</fullName>
    </submittedName>
</protein>
<comment type="caution">
    <text evidence="1">The sequence shown here is derived from an EMBL/GenBank/DDBJ whole genome shotgun (WGS) entry which is preliminary data.</text>
</comment>
<proteinExistence type="predicted"/>
<dbReference type="SUPFAM" id="SSF69118">
    <property type="entry name" value="AhpD-like"/>
    <property type="match status" value="1"/>
</dbReference>
<name>A0ABW4TZH2_9SPHN</name>
<keyword evidence="2" id="KW-1185">Reference proteome</keyword>
<reference evidence="2" key="1">
    <citation type="journal article" date="2019" name="Int. J. Syst. Evol. Microbiol.">
        <title>The Global Catalogue of Microorganisms (GCM) 10K type strain sequencing project: providing services to taxonomists for standard genome sequencing and annotation.</title>
        <authorList>
            <consortium name="The Broad Institute Genomics Platform"/>
            <consortium name="The Broad Institute Genome Sequencing Center for Infectious Disease"/>
            <person name="Wu L."/>
            <person name="Ma J."/>
        </authorList>
    </citation>
    <scope>NUCLEOTIDE SEQUENCE [LARGE SCALE GENOMIC DNA]</scope>
    <source>
        <strain evidence="2">CGMCC 1.12702</strain>
    </source>
</reference>
<accession>A0ABW4TZH2</accession>
<dbReference type="Proteomes" id="UP001597400">
    <property type="component" value="Unassembled WGS sequence"/>
</dbReference>
<sequence>MPSPTSPNLSRTEWAAVAVALQDTARCGCTAEAIDASSGSLRRLTQFLFGRHGPTPLADPRLEAVRRFVCASHVGSGASSDLAKALTDHGFSQAQIDALDLLSR</sequence>
<dbReference type="InterPro" id="IPR029032">
    <property type="entry name" value="AhpD-like"/>
</dbReference>
<dbReference type="RefSeq" id="WP_380931196.1">
    <property type="nucleotide sequence ID" value="NZ_JBHUGS010000005.1"/>
</dbReference>
<evidence type="ECO:0000313" key="1">
    <source>
        <dbReference type="EMBL" id="MFD1952139.1"/>
    </source>
</evidence>
<evidence type="ECO:0000313" key="2">
    <source>
        <dbReference type="Proteomes" id="UP001597400"/>
    </source>
</evidence>
<dbReference type="EMBL" id="JBHUGS010000005">
    <property type="protein sequence ID" value="MFD1952139.1"/>
    <property type="molecule type" value="Genomic_DNA"/>
</dbReference>
<gene>
    <name evidence="1" type="ORF">ACFSGX_15300</name>
</gene>
<organism evidence="1 2">
    <name type="scientific">Sphingomonas arantia</name>
    <dbReference type="NCBI Taxonomy" id="1460676"/>
    <lineage>
        <taxon>Bacteria</taxon>
        <taxon>Pseudomonadati</taxon>
        <taxon>Pseudomonadota</taxon>
        <taxon>Alphaproteobacteria</taxon>
        <taxon>Sphingomonadales</taxon>
        <taxon>Sphingomonadaceae</taxon>
        <taxon>Sphingomonas</taxon>
    </lineage>
</organism>